<evidence type="ECO:0000256" key="2">
    <source>
        <dbReference type="ARBA" id="ARBA00007432"/>
    </source>
</evidence>
<evidence type="ECO:0000256" key="3">
    <source>
        <dbReference type="ARBA" id="ARBA00022525"/>
    </source>
</evidence>
<reference evidence="9" key="1">
    <citation type="submission" date="2025-08" db="UniProtKB">
        <authorList>
            <consortium name="RefSeq"/>
        </authorList>
    </citation>
    <scope>IDENTIFICATION</scope>
    <source>
        <tissue evidence="9">Skeletal muscle</tissue>
    </source>
</reference>
<dbReference type="PANTHER" id="PTHR10511:SF2">
    <property type="entry name" value="GRANULOCYTE COLONY-STIMULATING FACTOR"/>
    <property type="match status" value="1"/>
</dbReference>
<dbReference type="PANTHER" id="PTHR10511">
    <property type="entry name" value="GRANULOCYTE COLONY-STIMULATING FACTOR"/>
    <property type="match status" value="1"/>
</dbReference>
<gene>
    <name evidence="9" type="primary">LOC106554986</name>
</gene>
<dbReference type="GeneID" id="106554986"/>
<evidence type="ECO:0000256" key="5">
    <source>
        <dbReference type="ARBA" id="ARBA00023157"/>
    </source>
</evidence>
<dbReference type="KEGG" id="tsr:106554986"/>
<evidence type="ECO:0000256" key="7">
    <source>
        <dbReference type="SAM" id="SignalP"/>
    </source>
</evidence>
<dbReference type="GO" id="GO:0008083">
    <property type="term" value="F:growth factor activity"/>
    <property type="evidence" value="ECO:0007669"/>
    <property type="project" value="UniProtKB-KW"/>
</dbReference>
<dbReference type="Gene3D" id="1.20.1250.10">
    <property type="match status" value="1"/>
</dbReference>
<keyword evidence="3" id="KW-0964">Secreted</keyword>
<dbReference type="Proteomes" id="UP000504617">
    <property type="component" value="Unplaced"/>
</dbReference>
<dbReference type="OrthoDB" id="9896489at2759"/>
<dbReference type="InterPro" id="IPR040117">
    <property type="entry name" value="GCSF/MGF"/>
</dbReference>
<organism evidence="8 9">
    <name type="scientific">Thamnophis sirtalis</name>
    <dbReference type="NCBI Taxonomy" id="35019"/>
    <lineage>
        <taxon>Eukaryota</taxon>
        <taxon>Metazoa</taxon>
        <taxon>Chordata</taxon>
        <taxon>Craniata</taxon>
        <taxon>Vertebrata</taxon>
        <taxon>Euteleostomi</taxon>
        <taxon>Lepidosauria</taxon>
        <taxon>Squamata</taxon>
        <taxon>Bifurcata</taxon>
        <taxon>Unidentata</taxon>
        <taxon>Episquamata</taxon>
        <taxon>Toxicofera</taxon>
        <taxon>Serpentes</taxon>
        <taxon>Colubroidea</taxon>
        <taxon>Colubridae</taxon>
        <taxon>Natricinae</taxon>
        <taxon>Thamnophis</taxon>
    </lineage>
</organism>
<dbReference type="InterPro" id="IPR030474">
    <property type="entry name" value="IL-6/GCSF/MGF"/>
</dbReference>
<feature type="signal peptide" evidence="7">
    <location>
        <begin position="1"/>
        <end position="22"/>
    </location>
</feature>
<dbReference type="InterPro" id="IPR030473">
    <property type="entry name" value="IL6/GCSF/MGF_CS"/>
</dbReference>
<keyword evidence="4" id="KW-0339">Growth factor</keyword>
<dbReference type="GO" id="GO:0045639">
    <property type="term" value="P:positive regulation of myeloid cell differentiation"/>
    <property type="evidence" value="ECO:0007669"/>
    <property type="project" value="InterPro"/>
</dbReference>
<dbReference type="GO" id="GO:0005130">
    <property type="term" value="F:granulocyte colony-stimulating factor receptor binding"/>
    <property type="evidence" value="ECO:0007669"/>
    <property type="project" value="TreeGrafter"/>
</dbReference>
<comment type="similarity">
    <text evidence="2">Belongs to the IL-6 superfamily.</text>
</comment>
<dbReference type="AlphaFoldDB" id="A0A6I9Z037"/>
<dbReference type="SMART" id="SM00126">
    <property type="entry name" value="IL6"/>
    <property type="match status" value="1"/>
</dbReference>
<feature type="chain" id="PRO_5026878274" evidence="7">
    <location>
        <begin position="23"/>
        <end position="196"/>
    </location>
</feature>
<dbReference type="PRINTS" id="PR00433">
    <property type="entry name" value="IL6GCSFMGF"/>
</dbReference>
<keyword evidence="7" id="KW-0732">Signal</keyword>
<evidence type="ECO:0000313" key="9">
    <source>
        <dbReference type="RefSeq" id="XP_013929225.1"/>
    </source>
</evidence>
<dbReference type="RefSeq" id="XP_013929225.1">
    <property type="nucleotide sequence ID" value="XM_014073750.1"/>
</dbReference>
<name>A0A6I9Z037_9SAUR</name>
<evidence type="ECO:0000256" key="1">
    <source>
        <dbReference type="ARBA" id="ARBA00004613"/>
    </source>
</evidence>
<proteinExistence type="inferred from homology"/>
<accession>A0A6I9Z037</accession>
<dbReference type="GO" id="GO:0005125">
    <property type="term" value="F:cytokine activity"/>
    <property type="evidence" value="ECO:0007669"/>
    <property type="project" value="InterPro"/>
</dbReference>
<dbReference type="GO" id="GO:0005576">
    <property type="term" value="C:extracellular region"/>
    <property type="evidence" value="ECO:0007669"/>
    <property type="project" value="UniProtKB-SubCell"/>
</dbReference>
<comment type="subcellular location">
    <subcellularLocation>
        <location evidence="1">Secreted</location>
    </subcellularLocation>
</comment>
<dbReference type="GO" id="GO:0006955">
    <property type="term" value="P:immune response"/>
    <property type="evidence" value="ECO:0007669"/>
    <property type="project" value="InterPro"/>
</dbReference>
<evidence type="ECO:0000256" key="4">
    <source>
        <dbReference type="ARBA" id="ARBA00023030"/>
    </source>
</evidence>
<sequence>MSSARSGLLLVSIALSWLMCLAAPHAEFSGDPGLHQFVSKNKEFAIRIKADLLALNRLVRKAFSFGSNRELITIEKLLGIQQVNISHCQQDPCDMESCFNQIQAGLQTYSGYLSYIHQILTTYADQVLNIQLDISNLSHNIQQQMEESSLTSVVYPPAENQPKFVEVQREIGSYLVLCKLQIFMDMIFRALRHCST</sequence>
<evidence type="ECO:0000256" key="6">
    <source>
        <dbReference type="ARBA" id="ARBA00023180"/>
    </source>
</evidence>
<dbReference type="Pfam" id="PF16647">
    <property type="entry name" value="GCSF"/>
    <property type="match status" value="1"/>
</dbReference>
<evidence type="ECO:0000313" key="8">
    <source>
        <dbReference type="Proteomes" id="UP000504617"/>
    </source>
</evidence>
<dbReference type="InterPro" id="IPR009079">
    <property type="entry name" value="4_helix_cytokine-like_core"/>
</dbReference>
<keyword evidence="6" id="KW-0325">Glycoprotein</keyword>
<protein>
    <submittedName>
        <fullName evidence="9">Myelomonocytic growth factor-like</fullName>
    </submittedName>
</protein>
<keyword evidence="8" id="KW-1185">Reference proteome</keyword>
<dbReference type="SUPFAM" id="SSF47266">
    <property type="entry name" value="4-helical cytokines"/>
    <property type="match status" value="1"/>
</dbReference>
<keyword evidence="5" id="KW-1015">Disulfide bond</keyword>
<dbReference type="PROSITE" id="PS00254">
    <property type="entry name" value="INTERLEUKIN_6"/>
    <property type="match status" value="1"/>
</dbReference>